<reference evidence="2" key="1">
    <citation type="submission" date="2021-01" db="EMBL/GenBank/DDBJ databases">
        <authorList>
            <person name="Corre E."/>
            <person name="Pelletier E."/>
            <person name="Niang G."/>
            <person name="Scheremetjew M."/>
            <person name="Finn R."/>
            <person name="Kale V."/>
            <person name="Holt S."/>
            <person name="Cochrane G."/>
            <person name="Meng A."/>
            <person name="Brown T."/>
            <person name="Cohen L."/>
        </authorList>
    </citation>
    <scope>NUCLEOTIDE SEQUENCE</scope>
    <source>
        <strain evidence="2">CCMP622</strain>
    </source>
</reference>
<feature type="region of interest" description="Disordered" evidence="1">
    <location>
        <begin position="53"/>
        <end position="80"/>
    </location>
</feature>
<dbReference type="EMBL" id="HBHP01028991">
    <property type="protein sequence ID" value="CAD9773911.1"/>
    <property type="molecule type" value="Transcribed_RNA"/>
</dbReference>
<sequence length="137" mass="14887">MDAGADDCRDCQKDEGETADDARGYEVVVIVEGRGAAVALRGVVIAKQQALAAKHGQARDHSAEAEHDRPEQHQGVHPLKGVAESLRIGELVVEVTTQRRPNSMISTSTTPRHTPRVTLSPKRKAWERLLNTSMAST</sequence>
<dbReference type="AlphaFoldDB" id="A0A7S2TYT2"/>
<feature type="region of interest" description="Disordered" evidence="1">
    <location>
        <begin position="98"/>
        <end position="119"/>
    </location>
</feature>
<evidence type="ECO:0000256" key="1">
    <source>
        <dbReference type="SAM" id="MobiDB-lite"/>
    </source>
</evidence>
<evidence type="ECO:0000313" key="2">
    <source>
        <dbReference type="EMBL" id="CAD9773911.1"/>
    </source>
</evidence>
<name>A0A7S2TYT2_9EUKA</name>
<protein>
    <submittedName>
        <fullName evidence="2">Uncharacterized protein</fullName>
    </submittedName>
</protein>
<gene>
    <name evidence="2" type="ORF">LSP00402_LOCUS17903</name>
</gene>
<feature type="compositionally biased region" description="Polar residues" evidence="1">
    <location>
        <begin position="98"/>
        <end position="112"/>
    </location>
</feature>
<proteinExistence type="predicted"/>
<feature type="compositionally biased region" description="Basic and acidic residues" evidence="1">
    <location>
        <begin position="57"/>
        <end position="74"/>
    </location>
</feature>
<organism evidence="2">
    <name type="scientific">Lotharella oceanica</name>
    <dbReference type="NCBI Taxonomy" id="641309"/>
    <lineage>
        <taxon>Eukaryota</taxon>
        <taxon>Sar</taxon>
        <taxon>Rhizaria</taxon>
        <taxon>Cercozoa</taxon>
        <taxon>Chlorarachniophyceae</taxon>
        <taxon>Lotharella</taxon>
    </lineage>
</organism>
<accession>A0A7S2TYT2</accession>